<feature type="transmembrane region" description="Helical" evidence="11">
    <location>
        <begin position="348"/>
        <end position="367"/>
    </location>
</feature>
<evidence type="ECO:0000313" key="14">
    <source>
        <dbReference type="Proteomes" id="UP000234254"/>
    </source>
</evidence>
<keyword evidence="14" id="KW-1185">Reference proteome</keyword>
<organism evidence="13 14">
    <name type="scientific">Aspergillus campestris (strain IBT 28561)</name>
    <dbReference type="NCBI Taxonomy" id="1392248"/>
    <lineage>
        <taxon>Eukaryota</taxon>
        <taxon>Fungi</taxon>
        <taxon>Dikarya</taxon>
        <taxon>Ascomycota</taxon>
        <taxon>Pezizomycotina</taxon>
        <taxon>Eurotiomycetes</taxon>
        <taxon>Eurotiomycetidae</taxon>
        <taxon>Eurotiales</taxon>
        <taxon>Aspergillaceae</taxon>
        <taxon>Aspergillus</taxon>
        <taxon>Aspergillus subgen. Circumdati</taxon>
    </lineage>
</organism>
<dbReference type="FunFam" id="1.20.1720.10:FF:000009">
    <property type="entry name" value="MFS multidrug transporter"/>
    <property type="match status" value="1"/>
</dbReference>
<feature type="transmembrane region" description="Helical" evidence="11">
    <location>
        <begin position="20"/>
        <end position="40"/>
    </location>
</feature>
<evidence type="ECO:0000259" key="12">
    <source>
        <dbReference type="PROSITE" id="PS50850"/>
    </source>
</evidence>
<evidence type="ECO:0000256" key="10">
    <source>
        <dbReference type="ARBA" id="ARBA00074746"/>
    </source>
</evidence>
<evidence type="ECO:0000256" key="6">
    <source>
        <dbReference type="ARBA" id="ARBA00023136"/>
    </source>
</evidence>
<feature type="transmembrane region" description="Helical" evidence="11">
    <location>
        <begin position="52"/>
        <end position="75"/>
    </location>
</feature>
<evidence type="ECO:0000256" key="8">
    <source>
        <dbReference type="ARBA" id="ARBA00051015"/>
    </source>
</evidence>
<dbReference type="GeneID" id="36542956"/>
<proteinExistence type="inferred from homology"/>
<dbReference type="InterPro" id="IPR036259">
    <property type="entry name" value="MFS_trans_sf"/>
</dbReference>
<feature type="transmembrane region" description="Helical" evidence="11">
    <location>
        <begin position="176"/>
        <end position="194"/>
    </location>
</feature>
<dbReference type="PROSITE" id="PS50850">
    <property type="entry name" value="MFS"/>
    <property type="match status" value="1"/>
</dbReference>
<dbReference type="Proteomes" id="UP000234254">
    <property type="component" value="Unassembled WGS sequence"/>
</dbReference>
<evidence type="ECO:0000256" key="2">
    <source>
        <dbReference type="ARBA" id="ARBA00008335"/>
    </source>
</evidence>
<comment type="caution">
    <text evidence="13">The sequence shown here is derived from an EMBL/GenBank/DDBJ whole genome shotgun (WGS) entry which is preliminary data.</text>
</comment>
<comment type="similarity">
    <text evidence="2">Belongs to the major facilitator superfamily.</text>
</comment>
<dbReference type="PANTHER" id="PTHR23502">
    <property type="entry name" value="MAJOR FACILITATOR SUPERFAMILY"/>
    <property type="match status" value="1"/>
</dbReference>
<dbReference type="Gene3D" id="1.20.1250.20">
    <property type="entry name" value="MFS general substrate transporter like domains"/>
    <property type="match status" value="1"/>
</dbReference>
<feature type="transmembrane region" description="Helical" evidence="11">
    <location>
        <begin position="291"/>
        <end position="311"/>
    </location>
</feature>
<sequence>MVKPTDEEEYSAFGRHEKRFMVFMAAVGIISASISSHIYFPVMPTLIHDYNITPALLNLTITSFMIIQGLAPSFIGTFSDANGRRPAYILAFAIYFIANIGLSVQNSYGALLALRCIQSAGSSGSASFGHAVVADIAPSSIRGKYIGPMTAGVTVTPALGPVIGGILTRYLGWRSVFWFLVIISGAFLVAYVVLMPETARKVVGNGRVTPTAWWRQSVAQAVSARRNPHLAPRDEQPFRLTCPNPLDTLVIFREKDMFITILYIGIGSFTTTVLGTSTANLFGDLYDLDSLQIGLCYLPFGIAATIGAMVTGKVLDYNYRRIAHQLNIPPEIVRSKELLDFPIERARLQIAFAPVLLLVAAFIPYGWVLQLRLPLAVPLVLQCVVGFTSTICIGTMYTLLVDLAPAQPATASAAANLMRCWLGALGAGIIDSMLRGMGWGWCFLFLGLVIAAASGLLALQYVHGMKWREQRKAREDEKQRKEAATGS</sequence>
<dbReference type="GO" id="GO:0015137">
    <property type="term" value="F:citrate transmembrane transporter activity"/>
    <property type="evidence" value="ECO:0007669"/>
    <property type="project" value="UniProtKB-ARBA"/>
</dbReference>
<gene>
    <name evidence="13" type="ORF">P168DRAFT_274491</name>
</gene>
<protein>
    <recommendedName>
        <fullName evidence="10">Citrate exporter 1</fullName>
    </recommendedName>
</protein>
<dbReference type="Pfam" id="PF07690">
    <property type="entry name" value="MFS_1"/>
    <property type="match status" value="1"/>
</dbReference>
<feature type="transmembrane region" description="Helical" evidence="11">
    <location>
        <begin position="436"/>
        <end position="462"/>
    </location>
</feature>
<keyword evidence="3" id="KW-0813">Transport</keyword>
<evidence type="ECO:0000256" key="3">
    <source>
        <dbReference type="ARBA" id="ARBA00022448"/>
    </source>
</evidence>
<comment type="function">
    <text evidence="9">Transmembrane transporter that exports citrate across the cell membrane.</text>
</comment>
<dbReference type="InterPro" id="IPR011701">
    <property type="entry name" value="MFS"/>
</dbReference>
<feature type="domain" description="Major facilitator superfamily (MFS) profile" evidence="12">
    <location>
        <begin position="21"/>
        <end position="466"/>
    </location>
</feature>
<comment type="catalytic activity">
    <reaction evidence="8">
        <text>citrate(in) = citrate(out)</text>
        <dbReference type="Rhea" id="RHEA:33183"/>
        <dbReference type="ChEBI" id="CHEBI:16947"/>
    </reaction>
</comment>
<dbReference type="SUPFAM" id="SSF103473">
    <property type="entry name" value="MFS general substrate transporter"/>
    <property type="match status" value="1"/>
</dbReference>
<evidence type="ECO:0000256" key="4">
    <source>
        <dbReference type="ARBA" id="ARBA00022692"/>
    </source>
</evidence>
<keyword evidence="7" id="KW-0325">Glycoprotein</keyword>
<keyword evidence="4 11" id="KW-0812">Transmembrane</keyword>
<dbReference type="VEuPathDB" id="FungiDB:P168DRAFT_274491"/>
<dbReference type="EMBL" id="MSFM01000011">
    <property type="protein sequence ID" value="PKY01817.1"/>
    <property type="molecule type" value="Genomic_DNA"/>
</dbReference>
<dbReference type="GO" id="GO:0140115">
    <property type="term" value="P:export across plasma membrane"/>
    <property type="evidence" value="ECO:0007669"/>
    <property type="project" value="UniProtKB-ARBA"/>
</dbReference>
<evidence type="ECO:0000256" key="1">
    <source>
        <dbReference type="ARBA" id="ARBA00004141"/>
    </source>
</evidence>
<feature type="transmembrane region" description="Helical" evidence="11">
    <location>
        <begin position="87"/>
        <end position="104"/>
    </location>
</feature>
<keyword evidence="6 11" id="KW-0472">Membrane</keyword>
<feature type="transmembrane region" description="Helical" evidence="11">
    <location>
        <begin position="379"/>
        <end position="401"/>
    </location>
</feature>
<evidence type="ECO:0000256" key="7">
    <source>
        <dbReference type="ARBA" id="ARBA00023180"/>
    </source>
</evidence>
<dbReference type="PANTHER" id="PTHR23502:SF150">
    <property type="entry name" value="MAJOR FACILITATOR SUPERFAMILY (MFS) PROFILE DOMAIN-CONTAINING PROTEIN-RELATED"/>
    <property type="match status" value="1"/>
</dbReference>
<comment type="subcellular location">
    <subcellularLocation>
        <location evidence="1">Membrane</location>
        <topology evidence="1">Multi-pass membrane protein</topology>
    </subcellularLocation>
</comment>
<dbReference type="GO" id="GO:0005886">
    <property type="term" value="C:plasma membrane"/>
    <property type="evidence" value="ECO:0007669"/>
    <property type="project" value="TreeGrafter"/>
</dbReference>
<feature type="transmembrane region" description="Helical" evidence="11">
    <location>
        <begin position="258"/>
        <end position="279"/>
    </location>
</feature>
<evidence type="ECO:0000256" key="5">
    <source>
        <dbReference type="ARBA" id="ARBA00022989"/>
    </source>
</evidence>
<dbReference type="RefSeq" id="XP_024690411.1">
    <property type="nucleotide sequence ID" value="XM_024835432.1"/>
</dbReference>
<dbReference type="AlphaFoldDB" id="A0A2I1CW19"/>
<dbReference type="FunFam" id="1.20.1250.20:FF:000172">
    <property type="entry name" value="MFS multidrug resistance transporter"/>
    <property type="match status" value="1"/>
</dbReference>
<evidence type="ECO:0000256" key="9">
    <source>
        <dbReference type="ARBA" id="ARBA00057034"/>
    </source>
</evidence>
<evidence type="ECO:0000256" key="11">
    <source>
        <dbReference type="SAM" id="Phobius"/>
    </source>
</evidence>
<accession>A0A2I1CW19</accession>
<reference evidence="13" key="1">
    <citation type="submission" date="2016-12" db="EMBL/GenBank/DDBJ databases">
        <title>The genomes of Aspergillus section Nigri reveals drivers in fungal speciation.</title>
        <authorList>
            <consortium name="DOE Joint Genome Institute"/>
            <person name="Vesth T.C."/>
            <person name="Nybo J."/>
            <person name="Theobald S."/>
            <person name="Brandl J."/>
            <person name="Frisvad J.C."/>
            <person name="Nielsen K.F."/>
            <person name="Lyhne E.K."/>
            <person name="Kogle M.E."/>
            <person name="Kuo A."/>
            <person name="Riley R."/>
            <person name="Clum A."/>
            <person name="Nolan M."/>
            <person name="Lipzen A."/>
            <person name="Salamov A."/>
            <person name="Henrissat B."/>
            <person name="Wiebenga A."/>
            <person name="De vries R.P."/>
            <person name="Grigoriev I.V."/>
            <person name="Mortensen U.H."/>
            <person name="Andersen M.R."/>
            <person name="Baker S.E."/>
        </authorList>
    </citation>
    <scope>NUCLEOTIDE SEQUENCE</scope>
    <source>
        <strain evidence="13">IBT 28561</strain>
    </source>
</reference>
<feature type="transmembrane region" description="Helical" evidence="11">
    <location>
        <begin position="413"/>
        <end position="430"/>
    </location>
</feature>
<dbReference type="OrthoDB" id="2441642at2759"/>
<name>A0A2I1CW19_ASPC2</name>
<dbReference type="InterPro" id="IPR020846">
    <property type="entry name" value="MFS_dom"/>
</dbReference>
<evidence type="ECO:0000313" key="13">
    <source>
        <dbReference type="EMBL" id="PKY01817.1"/>
    </source>
</evidence>
<keyword evidence="5 11" id="KW-1133">Transmembrane helix</keyword>